<dbReference type="GO" id="GO:0071973">
    <property type="term" value="P:bacterial-type flagellum-dependent cell motility"/>
    <property type="evidence" value="ECO:0007669"/>
    <property type="project" value="InterPro"/>
</dbReference>
<dbReference type="InterPro" id="IPR006300">
    <property type="entry name" value="FlgB"/>
</dbReference>
<dbReference type="RefSeq" id="WP_085090917.1">
    <property type="nucleotide sequence ID" value="NZ_FXAK01000008.1"/>
</dbReference>
<comment type="function">
    <text evidence="5 6">Structural component of flagellum, the bacterial motility apparatus. Part of the rod structure of flagellar basal body.</text>
</comment>
<comment type="similarity">
    <text evidence="2 6">Belongs to the flagella basal body rod proteins family.</text>
</comment>
<keyword evidence="4 6" id="KW-0975">Bacterial flagellum</keyword>
<gene>
    <name evidence="7" type="ORF">SAMN02982917_6042</name>
</gene>
<evidence type="ECO:0000256" key="1">
    <source>
        <dbReference type="ARBA" id="ARBA00004117"/>
    </source>
</evidence>
<dbReference type="GO" id="GO:0030694">
    <property type="term" value="C:bacterial-type flagellum basal body, rod"/>
    <property type="evidence" value="ECO:0007669"/>
    <property type="project" value="InterPro"/>
</dbReference>
<keyword evidence="7" id="KW-0966">Cell projection</keyword>
<protein>
    <recommendedName>
        <fullName evidence="3 6">Flagellar basal body rod protein FlgB</fullName>
    </recommendedName>
</protein>
<dbReference type="OrthoDB" id="9788334at2"/>
<keyword evidence="7" id="KW-0969">Cilium</keyword>
<dbReference type="AlphaFoldDB" id="A0A1X7HHJ8"/>
<dbReference type="PIRSF" id="PIRSF002889">
    <property type="entry name" value="Rod_FlgB"/>
    <property type="match status" value="1"/>
</dbReference>
<keyword evidence="7" id="KW-0282">Flagellum</keyword>
<name>A0A1X7HHJ8_9PROT</name>
<evidence type="ECO:0000256" key="5">
    <source>
        <dbReference type="ARBA" id="ARBA00024934"/>
    </source>
</evidence>
<organism evidence="7 8">
    <name type="scientific">Azospirillum oryzae</name>
    <dbReference type="NCBI Taxonomy" id="286727"/>
    <lineage>
        <taxon>Bacteria</taxon>
        <taxon>Pseudomonadati</taxon>
        <taxon>Pseudomonadota</taxon>
        <taxon>Alphaproteobacteria</taxon>
        <taxon>Rhodospirillales</taxon>
        <taxon>Azospirillaceae</taxon>
        <taxon>Azospirillum</taxon>
    </lineage>
</organism>
<comment type="subcellular location">
    <subcellularLocation>
        <location evidence="1 6">Bacterial flagellum basal body</location>
    </subcellularLocation>
</comment>
<evidence type="ECO:0000313" key="8">
    <source>
        <dbReference type="Proteomes" id="UP000192936"/>
    </source>
</evidence>
<dbReference type="STRING" id="286727.SAMN02982917_6042"/>
<dbReference type="EMBL" id="FXAK01000008">
    <property type="protein sequence ID" value="SMF86719.1"/>
    <property type="molecule type" value="Genomic_DNA"/>
</dbReference>
<evidence type="ECO:0000256" key="3">
    <source>
        <dbReference type="ARBA" id="ARBA00014376"/>
    </source>
</evidence>
<proteinExistence type="inferred from homology"/>
<evidence type="ECO:0000256" key="2">
    <source>
        <dbReference type="ARBA" id="ARBA00009677"/>
    </source>
</evidence>
<dbReference type="Proteomes" id="UP000192936">
    <property type="component" value="Unassembled WGS sequence"/>
</dbReference>
<comment type="subunit">
    <text evidence="6">The basal body constitutes a major portion of the flagellar organelle and consists of a number of rings mounted on a central rod.</text>
</comment>
<evidence type="ECO:0000256" key="4">
    <source>
        <dbReference type="ARBA" id="ARBA00023143"/>
    </source>
</evidence>
<evidence type="ECO:0000256" key="6">
    <source>
        <dbReference type="PIRNR" id="PIRNR002889"/>
    </source>
</evidence>
<evidence type="ECO:0000313" key="7">
    <source>
        <dbReference type="EMBL" id="SMF86719.1"/>
    </source>
</evidence>
<reference evidence="7 8" key="1">
    <citation type="submission" date="2017-04" db="EMBL/GenBank/DDBJ databases">
        <authorList>
            <person name="Afonso C.L."/>
            <person name="Miller P.J."/>
            <person name="Scott M.A."/>
            <person name="Spackman E."/>
            <person name="Goraichik I."/>
            <person name="Dimitrov K.M."/>
            <person name="Suarez D.L."/>
            <person name="Swayne D.E."/>
        </authorList>
    </citation>
    <scope>NUCLEOTIDE SEQUENCE [LARGE SCALE GENOMIC DNA]</scope>
    <source>
        <strain evidence="7 8">A2P</strain>
    </source>
</reference>
<accession>A0A1X7HHJ8</accession>
<sequence>MDLSKIGFFQLAGTRLDYLAQRQKLIAENVVNANTPDYQARDLKSFDSVMEGIRPVETARTSALHLASTRTTTPYREEGKAGLWESTPSGNAVSLEQEMIKGSETRDAFALTTSLFQRNVQMLRMAWRNG</sequence>